<dbReference type="RefSeq" id="XP_015879559.3">
    <property type="nucleotide sequence ID" value="XM_016024073.4"/>
</dbReference>
<dbReference type="GO" id="GO:0007095">
    <property type="term" value="P:mitotic G2 DNA damage checkpoint signaling"/>
    <property type="evidence" value="ECO:0007669"/>
    <property type="project" value="InterPro"/>
</dbReference>
<dbReference type="CDD" id="cd22667">
    <property type="entry name" value="FHA_NBN"/>
    <property type="match status" value="1"/>
</dbReference>
<evidence type="ECO:0000256" key="6">
    <source>
        <dbReference type="ARBA" id="ARBA00023242"/>
    </source>
</evidence>
<evidence type="ECO:0000256" key="1">
    <source>
        <dbReference type="ARBA" id="ARBA00004123"/>
    </source>
</evidence>
<dbReference type="InterPro" id="IPR040227">
    <property type="entry name" value="Nibrin-rel"/>
</dbReference>
<keyword evidence="10" id="KW-1185">Reference proteome</keyword>
<dbReference type="KEGG" id="zju:107415696"/>
<dbReference type="Gene3D" id="3.40.50.10190">
    <property type="entry name" value="BRCT domain"/>
    <property type="match status" value="1"/>
</dbReference>
<comment type="similarity">
    <text evidence="7">Belongs to the Nibrin family.</text>
</comment>
<evidence type="ECO:0000259" key="9">
    <source>
        <dbReference type="PROSITE" id="PS50006"/>
    </source>
</evidence>
<dbReference type="GeneID" id="107415696"/>
<reference evidence="11" key="1">
    <citation type="submission" date="2025-08" db="UniProtKB">
        <authorList>
            <consortium name="RefSeq"/>
        </authorList>
    </citation>
    <scope>IDENTIFICATION</scope>
    <source>
        <tissue evidence="11">Seedling</tissue>
    </source>
</reference>
<protein>
    <submittedName>
        <fullName evidence="11">Nibrin homolog isoform X1</fullName>
    </submittedName>
</protein>
<keyword evidence="5" id="KW-0234">DNA repair</keyword>
<evidence type="ECO:0000256" key="2">
    <source>
        <dbReference type="ARBA" id="ARBA00004286"/>
    </source>
</evidence>
<evidence type="ECO:0000256" key="3">
    <source>
        <dbReference type="ARBA" id="ARBA00022454"/>
    </source>
</evidence>
<dbReference type="GO" id="GO:0030870">
    <property type="term" value="C:Mre11 complex"/>
    <property type="evidence" value="ECO:0007669"/>
    <property type="project" value="InterPro"/>
</dbReference>
<feature type="region of interest" description="Disordered" evidence="8">
    <location>
        <begin position="384"/>
        <end position="411"/>
    </location>
</feature>
<dbReference type="InterPro" id="IPR000253">
    <property type="entry name" value="FHA_dom"/>
</dbReference>
<dbReference type="PANTHER" id="PTHR12162:SF0">
    <property type="entry name" value="NIBRIN"/>
    <property type="match status" value="1"/>
</dbReference>
<name>A0A6P3ZKU5_ZIZJJ</name>
<dbReference type="PANTHER" id="PTHR12162">
    <property type="entry name" value="NIBRIN-RELATED"/>
    <property type="match status" value="1"/>
</dbReference>
<dbReference type="PROSITE" id="PS50006">
    <property type="entry name" value="FHA_DOMAIN"/>
    <property type="match status" value="1"/>
</dbReference>
<dbReference type="SUPFAM" id="SSF52113">
    <property type="entry name" value="BRCT domain"/>
    <property type="match status" value="1"/>
</dbReference>
<keyword evidence="6" id="KW-0539">Nucleus</keyword>
<dbReference type="Pfam" id="PF00498">
    <property type="entry name" value="FHA"/>
    <property type="match status" value="1"/>
</dbReference>
<organism evidence="10 11">
    <name type="scientific">Ziziphus jujuba</name>
    <name type="common">Chinese jujube</name>
    <name type="synonym">Ziziphus sativa</name>
    <dbReference type="NCBI Taxonomy" id="326968"/>
    <lineage>
        <taxon>Eukaryota</taxon>
        <taxon>Viridiplantae</taxon>
        <taxon>Streptophyta</taxon>
        <taxon>Embryophyta</taxon>
        <taxon>Tracheophyta</taxon>
        <taxon>Spermatophyta</taxon>
        <taxon>Magnoliopsida</taxon>
        <taxon>eudicotyledons</taxon>
        <taxon>Gunneridae</taxon>
        <taxon>Pentapetalae</taxon>
        <taxon>rosids</taxon>
        <taxon>fabids</taxon>
        <taxon>Rosales</taxon>
        <taxon>Rhamnaceae</taxon>
        <taxon>Paliureae</taxon>
        <taxon>Ziziphus</taxon>
    </lineage>
</organism>
<keyword evidence="4" id="KW-0227">DNA damage</keyword>
<evidence type="ECO:0000313" key="11">
    <source>
        <dbReference type="RefSeq" id="XP_015879559.3"/>
    </source>
</evidence>
<dbReference type="GO" id="GO:0005694">
    <property type="term" value="C:chromosome"/>
    <property type="evidence" value="ECO:0007669"/>
    <property type="project" value="UniProtKB-SubCell"/>
</dbReference>
<dbReference type="Gene3D" id="2.60.200.20">
    <property type="match status" value="1"/>
</dbReference>
<keyword evidence="3" id="KW-0158">Chromosome</keyword>
<dbReference type="GO" id="GO:0000724">
    <property type="term" value="P:double-strand break repair via homologous recombination"/>
    <property type="evidence" value="ECO:0007669"/>
    <property type="project" value="TreeGrafter"/>
</dbReference>
<dbReference type="InterPro" id="IPR036420">
    <property type="entry name" value="BRCT_dom_sf"/>
</dbReference>
<dbReference type="AlphaFoldDB" id="A0A6P3ZKU5"/>
<accession>A0A6P3ZKU5</accession>
<dbReference type="SUPFAM" id="SSF49879">
    <property type="entry name" value="SMAD/FHA domain"/>
    <property type="match status" value="1"/>
</dbReference>
<dbReference type="InterPro" id="IPR008984">
    <property type="entry name" value="SMAD_FHA_dom_sf"/>
</dbReference>
<feature type="domain" description="FHA" evidence="9">
    <location>
        <begin position="25"/>
        <end position="84"/>
    </location>
</feature>
<evidence type="ECO:0000256" key="7">
    <source>
        <dbReference type="ARBA" id="ARBA00044757"/>
    </source>
</evidence>
<dbReference type="GO" id="GO:0003684">
    <property type="term" value="F:damaged DNA binding"/>
    <property type="evidence" value="ECO:0007669"/>
    <property type="project" value="TreeGrafter"/>
</dbReference>
<evidence type="ECO:0000256" key="4">
    <source>
        <dbReference type="ARBA" id="ARBA00022763"/>
    </source>
</evidence>
<sequence>MVWGLFPVDPLSGEYEYYISAKGLYKVGRKGCDIIITKDKGVSRIHAEISVDVMTSINPSQIKSSSSSCKVLVWDCSKYGTFINKNLGSMEKVHQFPNKETTLRDGDLISFGTGNATYRFSFVPLIFWDCCWETCQVNHPLQDKISSIGACIIHNFSQECTHVLVDEPMPLREDLLDAIVAKKPCILSSWVKSFAEENIRTEIPSCSNYSATLTVEGVAVKVTDPKTRENCFRGYTFVLDSTNKYKFGARLQSLLEVSGAKIQSIEGINLSSQAPDHEEDNCIVCVIPGGSAEKFGCFIKLSSVSRVNEMDLISAVLSGQLDHSILRSPCVVVSSSCSTDETIVADSEAEVDTVTSVHKTAAVCSEDLIETVSKIDRTTAHANTNNFTSFRPTSDGIPAKRDSADESENGNSDIIYSQDLFVRDINVLPTTASTTNCKGLNFKRFRKKGTPSGNSFDNLIPFSKYPYQESDYRSEEIVESVKEEKKRKKMEAIAEDLFNNEKGRQRGTAGSLRGLLSRC</sequence>
<dbReference type="Proteomes" id="UP001652623">
    <property type="component" value="Chromosome 4"/>
</dbReference>
<proteinExistence type="inferred from homology"/>
<gene>
    <name evidence="11" type="primary">LOC107415696</name>
</gene>
<evidence type="ECO:0000313" key="10">
    <source>
        <dbReference type="Proteomes" id="UP001652623"/>
    </source>
</evidence>
<comment type="subcellular location">
    <subcellularLocation>
        <location evidence="2">Chromosome</location>
    </subcellularLocation>
    <subcellularLocation>
        <location evidence="1">Nucleus</location>
    </subcellularLocation>
</comment>
<evidence type="ECO:0000256" key="5">
    <source>
        <dbReference type="ARBA" id="ARBA00023204"/>
    </source>
</evidence>
<dbReference type="CDD" id="cd00027">
    <property type="entry name" value="BRCT"/>
    <property type="match status" value="1"/>
</dbReference>
<evidence type="ECO:0000256" key="8">
    <source>
        <dbReference type="SAM" id="MobiDB-lite"/>
    </source>
</evidence>